<evidence type="ECO:0000256" key="17">
    <source>
        <dbReference type="ARBA" id="ARBA00077849"/>
    </source>
</evidence>
<dbReference type="InterPro" id="IPR003720">
    <property type="entry name" value="tRNA_STrfase"/>
</dbReference>
<dbReference type="Gene3D" id="3.30.2130.30">
    <property type="match status" value="1"/>
</dbReference>
<name>A0A7X2LXP0_9BACI</name>
<dbReference type="InterPro" id="IPR004114">
    <property type="entry name" value="THUMP_dom"/>
</dbReference>
<evidence type="ECO:0000313" key="21">
    <source>
        <dbReference type="EMBL" id="MRX72755.1"/>
    </source>
</evidence>
<evidence type="ECO:0000256" key="9">
    <source>
        <dbReference type="ARBA" id="ARBA00022977"/>
    </source>
</evidence>
<feature type="binding site" evidence="19">
    <location>
        <begin position="208"/>
        <end position="209"/>
    </location>
    <ligand>
        <name>ATP</name>
        <dbReference type="ChEBI" id="CHEBI:30616"/>
    </ligand>
</feature>
<evidence type="ECO:0000256" key="3">
    <source>
        <dbReference type="ARBA" id="ARBA00022490"/>
    </source>
</evidence>
<comment type="similarity">
    <text evidence="13 19">Belongs to the ThiI family.</text>
</comment>
<evidence type="ECO:0000256" key="16">
    <source>
        <dbReference type="ARBA" id="ARBA00075337"/>
    </source>
</evidence>
<gene>
    <name evidence="19 21" type="primary">thiI</name>
    <name evidence="21" type="ORF">GJU40_11405</name>
</gene>
<evidence type="ECO:0000256" key="14">
    <source>
        <dbReference type="ARBA" id="ARBA00066827"/>
    </source>
</evidence>
<evidence type="ECO:0000256" key="8">
    <source>
        <dbReference type="ARBA" id="ARBA00022884"/>
    </source>
</evidence>
<evidence type="ECO:0000256" key="4">
    <source>
        <dbReference type="ARBA" id="ARBA00022555"/>
    </source>
</evidence>
<dbReference type="InterPro" id="IPR050102">
    <property type="entry name" value="tRNA_sulfurtransferase_ThiI"/>
</dbReference>
<evidence type="ECO:0000256" key="10">
    <source>
        <dbReference type="ARBA" id="ARBA00050570"/>
    </source>
</evidence>
<dbReference type="SUPFAM" id="SSF52402">
    <property type="entry name" value="Adenine nucleotide alpha hydrolases-like"/>
    <property type="match status" value="1"/>
</dbReference>
<dbReference type="HAMAP" id="MF_00021">
    <property type="entry name" value="ThiI"/>
    <property type="match status" value="1"/>
</dbReference>
<evidence type="ECO:0000256" key="12">
    <source>
        <dbReference type="ARBA" id="ARBA00058382"/>
    </source>
</evidence>
<dbReference type="InterPro" id="IPR049962">
    <property type="entry name" value="THUMP_ThiI"/>
</dbReference>
<dbReference type="InterPro" id="IPR049961">
    <property type="entry name" value="ThiI_N"/>
</dbReference>
<dbReference type="CDD" id="cd01712">
    <property type="entry name" value="PPase_ThiI"/>
    <property type="match status" value="1"/>
</dbReference>
<dbReference type="NCBIfam" id="TIGR00342">
    <property type="entry name" value="tRNA uracil 4-sulfurtransferase ThiI"/>
    <property type="match status" value="1"/>
</dbReference>
<keyword evidence="22" id="KW-1185">Reference proteome</keyword>
<dbReference type="GO" id="GO:0005524">
    <property type="term" value="F:ATP binding"/>
    <property type="evidence" value="ECO:0007669"/>
    <property type="project" value="UniProtKB-UniRule"/>
</dbReference>
<evidence type="ECO:0000259" key="20">
    <source>
        <dbReference type="PROSITE" id="PS51165"/>
    </source>
</evidence>
<evidence type="ECO:0000256" key="2">
    <source>
        <dbReference type="ARBA" id="ARBA00004948"/>
    </source>
</evidence>
<dbReference type="OrthoDB" id="9773948at2"/>
<evidence type="ECO:0000256" key="15">
    <source>
        <dbReference type="ARBA" id="ARBA00071867"/>
    </source>
</evidence>
<evidence type="ECO:0000256" key="6">
    <source>
        <dbReference type="ARBA" id="ARBA00022741"/>
    </source>
</evidence>
<protein>
    <recommendedName>
        <fullName evidence="15 19">Probable tRNA sulfurtransferase</fullName>
        <ecNumber evidence="14 19">2.8.1.4</ecNumber>
    </recommendedName>
    <alternativeName>
        <fullName evidence="16 19">Sulfur carrier protein ThiS sulfurtransferase</fullName>
    </alternativeName>
    <alternativeName>
        <fullName evidence="17 19">Thiamine biosynthesis protein ThiI</fullName>
    </alternativeName>
    <alternativeName>
        <fullName evidence="18 19">tRNA 4-thiouridine synthase</fullName>
    </alternativeName>
</protein>
<evidence type="ECO:0000256" key="19">
    <source>
        <dbReference type="HAMAP-Rule" id="MF_00021"/>
    </source>
</evidence>
<proteinExistence type="inferred from homology"/>
<dbReference type="Pfam" id="PF02568">
    <property type="entry name" value="ThiI"/>
    <property type="match status" value="1"/>
</dbReference>
<reference evidence="21 22" key="1">
    <citation type="submission" date="2019-11" db="EMBL/GenBank/DDBJ databases">
        <title>Bacillus lacus genome.</title>
        <authorList>
            <person name="Allen C.J."/>
            <person name="Newman J.D."/>
        </authorList>
    </citation>
    <scope>NUCLEOTIDE SEQUENCE [LARGE SCALE GENOMIC DNA]</scope>
    <source>
        <strain evidence="21 22">KCTC 33946</strain>
    </source>
</reference>
<evidence type="ECO:0000256" key="5">
    <source>
        <dbReference type="ARBA" id="ARBA00022679"/>
    </source>
</evidence>
<dbReference type="GO" id="GO:0140741">
    <property type="term" value="F:tRNA-uracil-4 sulfurtransferase activity"/>
    <property type="evidence" value="ECO:0007669"/>
    <property type="project" value="UniProtKB-EC"/>
</dbReference>
<dbReference type="GO" id="GO:0005829">
    <property type="term" value="C:cytosol"/>
    <property type="evidence" value="ECO:0007669"/>
    <property type="project" value="TreeGrafter"/>
</dbReference>
<evidence type="ECO:0000256" key="11">
    <source>
        <dbReference type="ARBA" id="ARBA00052330"/>
    </source>
</evidence>
<dbReference type="GO" id="GO:0009228">
    <property type="term" value="P:thiamine biosynthetic process"/>
    <property type="evidence" value="ECO:0007669"/>
    <property type="project" value="UniProtKB-KW"/>
</dbReference>
<evidence type="ECO:0000256" key="18">
    <source>
        <dbReference type="ARBA" id="ARBA00080570"/>
    </source>
</evidence>
<dbReference type="GO" id="GO:0009229">
    <property type="term" value="P:thiamine diphosphate biosynthetic process"/>
    <property type="evidence" value="ECO:0007669"/>
    <property type="project" value="UniProtKB-UniRule"/>
</dbReference>
<keyword evidence="3 19" id="KW-0963">Cytoplasm</keyword>
<comment type="pathway">
    <text evidence="2 19">Cofactor biosynthesis; thiamine diphosphate biosynthesis.</text>
</comment>
<sequence length="402" mass="45111">MLFDHIMIRFGEISTKGKNRRKFIDSLLKNIRDVLSEHDSLRYQGTRDRIYIKLHGENHELIAEKLSHVFGIQSYSLAVKAEKDISVMKDAALSAVKSIYRRGDTFKVSTRRADKTFPLDTNEINYQLGSHILVNTEELSVDLHKPDINLRVEVREDAVYFTAKDYKGAGGLPAGTSGKAMLLLSGGIDSPVAGYLSLKRGLEIEAVHFFSPPYTSEKAKQKVVDLTNELVKFGGKMVLHIVPFTEIQELIQKQIPENYTMTSTRRMMLKITDAIREKNGGLAIVTGESLGQVASQTTESMYAINGVTSTPVLRPLIAMDKLDIIEIAQKIGTHDISVQPFEDCCTIFTPAAPKTRPKKEKAERFESFVNFEDLIEKAVEKTETITIDKQSSKTQESFSQLF</sequence>
<keyword evidence="9 19" id="KW-0784">Thiamine biosynthesis</keyword>
<dbReference type="SUPFAM" id="SSF143437">
    <property type="entry name" value="THUMP domain-like"/>
    <property type="match status" value="1"/>
</dbReference>
<feature type="binding site" evidence="19">
    <location>
        <position position="296"/>
    </location>
    <ligand>
        <name>ATP</name>
        <dbReference type="ChEBI" id="CHEBI:30616"/>
    </ligand>
</feature>
<dbReference type="InterPro" id="IPR020536">
    <property type="entry name" value="ThiI_AANH"/>
</dbReference>
<keyword evidence="6 19" id="KW-0547">Nucleotide-binding</keyword>
<feature type="domain" description="THUMP" evidence="20">
    <location>
        <begin position="60"/>
        <end position="165"/>
    </location>
</feature>
<dbReference type="UniPathway" id="UPA00060"/>
<keyword evidence="7 19" id="KW-0067">ATP-binding</keyword>
<dbReference type="PANTHER" id="PTHR43209">
    <property type="entry name" value="TRNA SULFURTRANSFERASE"/>
    <property type="match status" value="1"/>
</dbReference>
<keyword evidence="8 19" id="KW-0694">RNA-binding</keyword>
<dbReference type="GO" id="GO:0000049">
    <property type="term" value="F:tRNA binding"/>
    <property type="evidence" value="ECO:0007669"/>
    <property type="project" value="UniProtKB-UniRule"/>
</dbReference>
<dbReference type="EC" id="2.8.1.4" evidence="14 19"/>
<dbReference type="PANTHER" id="PTHR43209:SF1">
    <property type="entry name" value="TRNA SULFURTRANSFERASE"/>
    <property type="match status" value="1"/>
</dbReference>
<dbReference type="InterPro" id="IPR014729">
    <property type="entry name" value="Rossmann-like_a/b/a_fold"/>
</dbReference>
<comment type="caution">
    <text evidence="21">The sequence shown here is derived from an EMBL/GenBank/DDBJ whole genome shotgun (WGS) entry which is preliminary data.</text>
</comment>
<comment type="subcellular location">
    <subcellularLocation>
        <location evidence="1 19">Cytoplasm</location>
    </subcellularLocation>
</comment>
<dbReference type="RefSeq" id="WP_154307911.1">
    <property type="nucleotide sequence ID" value="NZ_WKKI01000020.1"/>
</dbReference>
<dbReference type="CDD" id="cd11716">
    <property type="entry name" value="THUMP_ThiI"/>
    <property type="match status" value="1"/>
</dbReference>
<feature type="binding site" evidence="19">
    <location>
        <begin position="183"/>
        <end position="184"/>
    </location>
    <ligand>
        <name>ATP</name>
        <dbReference type="ChEBI" id="CHEBI:30616"/>
    </ligand>
</feature>
<accession>A0A7X2LXP0</accession>
<dbReference type="GO" id="GO:0052837">
    <property type="term" value="P:thiazole biosynthetic process"/>
    <property type="evidence" value="ECO:0007669"/>
    <property type="project" value="TreeGrafter"/>
</dbReference>
<dbReference type="Proteomes" id="UP000448867">
    <property type="component" value="Unassembled WGS sequence"/>
</dbReference>
<comment type="catalytic activity">
    <reaction evidence="10 19">
        <text>[ThiI sulfur-carrier protein]-S-sulfanyl-L-cysteine + a uridine in tRNA + 2 reduced [2Fe-2S]-[ferredoxin] + ATP + H(+) = [ThiI sulfur-carrier protein]-L-cysteine + a 4-thiouridine in tRNA + 2 oxidized [2Fe-2S]-[ferredoxin] + AMP + diphosphate</text>
        <dbReference type="Rhea" id="RHEA:24176"/>
        <dbReference type="Rhea" id="RHEA-COMP:10000"/>
        <dbReference type="Rhea" id="RHEA-COMP:10001"/>
        <dbReference type="Rhea" id="RHEA-COMP:13337"/>
        <dbReference type="Rhea" id="RHEA-COMP:13338"/>
        <dbReference type="Rhea" id="RHEA-COMP:13339"/>
        <dbReference type="Rhea" id="RHEA-COMP:13340"/>
        <dbReference type="ChEBI" id="CHEBI:15378"/>
        <dbReference type="ChEBI" id="CHEBI:29950"/>
        <dbReference type="ChEBI" id="CHEBI:30616"/>
        <dbReference type="ChEBI" id="CHEBI:33019"/>
        <dbReference type="ChEBI" id="CHEBI:33737"/>
        <dbReference type="ChEBI" id="CHEBI:33738"/>
        <dbReference type="ChEBI" id="CHEBI:61963"/>
        <dbReference type="ChEBI" id="CHEBI:65315"/>
        <dbReference type="ChEBI" id="CHEBI:136798"/>
        <dbReference type="ChEBI" id="CHEBI:456215"/>
        <dbReference type="EC" id="2.8.1.4"/>
    </reaction>
</comment>
<comment type="function">
    <text evidence="12 19">Catalyzes the ATP-dependent transfer of a sulfur to tRNA to produce 4-thiouridine in position 8 of tRNAs, which functions as a near-UV photosensor. Also catalyzes the transfer of sulfur to the sulfur carrier protein ThiS, forming ThiS-thiocarboxylate. This is a step in the synthesis of thiazole, in the thiamine biosynthesis pathway. The sulfur is donated as persulfide by IscS.</text>
</comment>
<dbReference type="GO" id="GO:0004810">
    <property type="term" value="F:CCA tRNA nucleotidyltransferase activity"/>
    <property type="evidence" value="ECO:0007669"/>
    <property type="project" value="InterPro"/>
</dbReference>
<feature type="binding site" evidence="19">
    <location>
        <position position="265"/>
    </location>
    <ligand>
        <name>ATP</name>
        <dbReference type="ChEBI" id="CHEBI:30616"/>
    </ligand>
</feature>
<evidence type="ECO:0000313" key="22">
    <source>
        <dbReference type="Proteomes" id="UP000448867"/>
    </source>
</evidence>
<dbReference type="PROSITE" id="PS51165">
    <property type="entry name" value="THUMP"/>
    <property type="match status" value="1"/>
</dbReference>
<dbReference type="Gene3D" id="3.40.50.620">
    <property type="entry name" value="HUPs"/>
    <property type="match status" value="1"/>
</dbReference>
<keyword evidence="5 19" id="KW-0808">Transferase</keyword>
<dbReference type="InterPro" id="IPR054173">
    <property type="entry name" value="ThiI_fer"/>
</dbReference>
<dbReference type="AlphaFoldDB" id="A0A7X2LXP0"/>
<feature type="binding site" evidence="19">
    <location>
        <position position="287"/>
    </location>
    <ligand>
        <name>ATP</name>
        <dbReference type="ChEBI" id="CHEBI:30616"/>
    </ligand>
</feature>
<evidence type="ECO:0000256" key="13">
    <source>
        <dbReference type="ARBA" id="ARBA00061472"/>
    </source>
</evidence>
<comment type="catalytic activity">
    <reaction evidence="11 19">
        <text>[ThiS sulfur-carrier protein]-C-terminal Gly-Gly-AMP + S-sulfanyl-L-cysteinyl-[cysteine desulfurase] + AH2 = [ThiS sulfur-carrier protein]-C-terminal-Gly-aminoethanethioate + L-cysteinyl-[cysteine desulfurase] + A + AMP + 2 H(+)</text>
        <dbReference type="Rhea" id="RHEA:43340"/>
        <dbReference type="Rhea" id="RHEA-COMP:12157"/>
        <dbReference type="Rhea" id="RHEA-COMP:12158"/>
        <dbReference type="Rhea" id="RHEA-COMP:12910"/>
        <dbReference type="Rhea" id="RHEA-COMP:19908"/>
        <dbReference type="ChEBI" id="CHEBI:13193"/>
        <dbReference type="ChEBI" id="CHEBI:15378"/>
        <dbReference type="ChEBI" id="CHEBI:17499"/>
        <dbReference type="ChEBI" id="CHEBI:29950"/>
        <dbReference type="ChEBI" id="CHEBI:61963"/>
        <dbReference type="ChEBI" id="CHEBI:90618"/>
        <dbReference type="ChEBI" id="CHEBI:232372"/>
        <dbReference type="ChEBI" id="CHEBI:456215"/>
    </reaction>
</comment>
<dbReference type="SMART" id="SM00981">
    <property type="entry name" value="THUMP"/>
    <property type="match status" value="1"/>
</dbReference>
<evidence type="ECO:0000256" key="1">
    <source>
        <dbReference type="ARBA" id="ARBA00004496"/>
    </source>
</evidence>
<evidence type="ECO:0000256" key="7">
    <source>
        <dbReference type="ARBA" id="ARBA00022840"/>
    </source>
</evidence>
<dbReference type="EMBL" id="WKKI01000020">
    <property type="protein sequence ID" value="MRX72755.1"/>
    <property type="molecule type" value="Genomic_DNA"/>
</dbReference>
<dbReference type="Pfam" id="PF02926">
    <property type="entry name" value="THUMP"/>
    <property type="match status" value="1"/>
</dbReference>
<dbReference type="Pfam" id="PF22025">
    <property type="entry name" value="ThiI_fer"/>
    <property type="match status" value="1"/>
</dbReference>
<dbReference type="FunFam" id="3.40.50.620:FF:000053">
    <property type="entry name" value="Probable tRNA sulfurtransferase"/>
    <property type="match status" value="1"/>
</dbReference>
<keyword evidence="4 19" id="KW-0820">tRNA-binding</keyword>
<organism evidence="21 22">
    <name type="scientific">Metabacillus lacus</name>
    <dbReference type="NCBI Taxonomy" id="1983721"/>
    <lineage>
        <taxon>Bacteria</taxon>
        <taxon>Bacillati</taxon>
        <taxon>Bacillota</taxon>
        <taxon>Bacilli</taxon>
        <taxon>Bacillales</taxon>
        <taxon>Bacillaceae</taxon>
        <taxon>Metabacillus</taxon>
    </lineage>
</organism>
<dbReference type="GO" id="GO:0002937">
    <property type="term" value="P:tRNA 4-thiouridine biosynthesis"/>
    <property type="evidence" value="ECO:0007669"/>
    <property type="project" value="TreeGrafter"/>
</dbReference>